<dbReference type="InterPro" id="IPR039258">
    <property type="entry name" value="ZNF511"/>
</dbReference>
<name>A0ABR3WXU0_9PEZI</name>
<protein>
    <recommendedName>
        <fullName evidence="2">C2H2-type domain-containing protein</fullName>
    </recommendedName>
</protein>
<feature type="compositionally biased region" description="Basic and acidic residues" evidence="1">
    <location>
        <begin position="227"/>
        <end position="243"/>
    </location>
</feature>
<evidence type="ECO:0000259" key="2">
    <source>
        <dbReference type="PROSITE" id="PS00028"/>
    </source>
</evidence>
<organism evidence="3 4">
    <name type="scientific">Diaporthe australafricana</name>
    <dbReference type="NCBI Taxonomy" id="127596"/>
    <lineage>
        <taxon>Eukaryota</taxon>
        <taxon>Fungi</taxon>
        <taxon>Dikarya</taxon>
        <taxon>Ascomycota</taxon>
        <taxon>Pezizomycotina</taxon>
        <taxon>Sordariomycetes</taxon>
        <taxon>Sordariomycetidae</taxon>
        <taxon>Diaporthales</taxon>
        <taxon>Diaporthaceae</taxon>
        <taxon>Diaporthe</taxon>
    </lineage>
</organism>
<accession>A0ABR3WXU0</accession>
<reference evidence="3 4" key="1">
    <citation type="journal article" date="2024" name="IMA Fungus">
        <title>IMA Genome - F19 : A genome assembly and annotation guide to empower mycologists, including annotated draft genome sequences of Ceratocystis pirilliformis, Diaporthe australafricana, Fusarium ophioides, Paecilomyces lecythidis, and Sporothrix stenoceras.</title>
        <authorList>
            <person name="Aylward J."/>
            <person name="Wilson A.M."/>
            <person name="Visagie C.M."/>
            <person name="Spraker J."/>
            <person name="Barnes I."/>
            <person name="Buitendag C."/>
            <person name="Ceriani C."/>
            <person name="Del Mar Angel L."/>
            <person name="du Plessis D."/>
            <person name="Fuchs T."/>
            <person name="Gasser K."/>
            <person name="Kramer D."/>
            <person name="Li W."/>
            <person name="Munsamy K."/>
            <person name="Piso A."/>
            <person name="Price J.L."/>
            <person name="Sonnekus B."/>
            <person name="Thomas C."/>
            <person name="van der Nest A."/>
            <person name="van Dijk A."/>
            <person name="van Heerden A."/>
            <person name="van Vuuren N."/>
            <person name="Yilmaz N."/>
            <person name="Duong T.A."/>
            <person name="van der Merwe N.A."/>
            <person name="Wingfield M.J."/>
            <person name="Wingfield B.D."/>
        </authorList>
    </citation>
    <scope>NUCLEOTIDE SEQUENCE [LARGE SCALE GENOMIC DNA]</scope>
    <source>
        <strain evidence="3 4">CMW 18300</strain>
    </source>
</reference>
<dbReference type="InterPro" id="IPR013087">
    <property type="entry name" value="Znf_C2H2_type"/>
</dbReference>
<comment type="caution">
    <text evidence="3">The sequence shown here is derived from an EMBL/GenBank/DDBJ whole genome shotgun (WGS) entry which is preliminary data.</text>
</comment>
<dbReference type="PANTHER" id="PTHR21354">
    <property type="entry name" value="ZINC FINGER PROTEIN 511"/>
    <property type="match status" value="1"/>
</dbReference>
<gene>
    <name evidence="3" type="ORF">Daus18300_005925</name>
</gene>
<proteinExistence type="predicted"/>
<feature type="compositionally biased region" description="Basic residues" evidence="1">
    <location>
        <begin position="174"/>
        <end position="187"/>
    </location>
</feature>
<dbReference type="EMBL" id="JAWRVE010000045">
    <property type="protein sequence ID" value="KAL1868491.1"/>
    <property type="molecule type" value="Genomic_DNA"/>
</dbReference>
<sequence length="314" mass="34663">MKRSREPEEDYGPSSATEQDVAIIPVSKFVGLDIDNSQSDFNPEIKCSLPGHGPGLCFVTYQDYESHYHKAHSNRCLDCRKNFPSSHILNLHIKEFHDALTELRKEKGEHIYSCLVETCAEKRETPAARRAHLIEMHKYPNNYFFAVTKAGVDHRQSMLVHRNEGKPRANQRNNSRHNGQKAGKKHTGKDARPDKMDCSDVQITAPSDEVISGSAEQPADVSMGGSDDSHSQEQRNDSHDANISKDSTTGANKSAGVATSRGASASQSDQQVGVSREAAVQDKDIDNLTGALSSLKFVPRNLRLGSKKDGRTPR</sequence>
<feature type="compositionally biased region" description="Basic and acidic residues" evidence="1">
    <location>
        <begin position="188"/>
        <end position="198"/>
    </location>
</feature>
<feature type="compositionally biased region" description="Polar residues" evidence="1">
    <location>
        <begin position="261"/>
        <end position="273"/>
    </location>
</feature>
<feature type="region of interest" description="Disordered" evidence="1">
    <location>
        <begin position="162"/>
        <end position="281"/>
    </location>
</feature>
<evidence type="ECO:0000256" key="1">
    <source>
        <dbReference type="SAM" id="MobiDB-lite"/>
    </source>
</evidence>
<keyword evidence="4" id="KW-1185">Reference proteome</keyword>
<evidence type="ECO:0000313" key="4">
    <source>
        <dbReference type="Proteomes" id="UP001583177"/>
    </source>
</evidence>
<feature type="domain" description="C2H2-type" evidence="2">
    <location>
        <begin position="76"/>
        <end position="97"/>
    </location>
</feature>
<dbReference type="PROSITE" id="PS00028">
    <property type="entry name" value="ZINC_FINGER_C2H2_1"/>
    <property type="match status" value="1"/>
</dbReference>
<dbReference type="PANTHER" id="PTHR21354:SF0">
    <property type="entry name" value="ZINC FINGER PROTEIN 511"/>
    <property type="match status" value="1"/>
</dbReference>
<evidence type="ECO:0000313" key="3">
    <source>
        <dbReference type="EMBL" id="KAL1868491.1"/>
    </source>
</evidence>
<dbReference type="Proteomes" id="UP001583177">
    <property type="component" value="Unassembled WGS sequence"/>
</dbReference>